<dbReference type="RefSeq" id="XP_040769628.1">
    <property type="nucleotide sequence ID" value="XM_040907721.1"/>
</dbReference>
<dbReference type="FunCoup" id="A0A165HNR0">
    <property type="interactions" value="68"/>
</dbReference>
<dbReference type="Proteomes" id="UP000076871">
    <property type="component" value="Unassembled WGS sequence"/>
</dbReference>
<comment type="subunit">
    <text evidence="10">Homooligomer.</text>
</comment>
<feature type="transmembrane region" description="Helical" evidence="10">
    <location>
        <begin position="255"/>
        <end position="275"/>
    </location>
</feature>
<dbReference type="GO" id="GO:0007007">
    <property type="term" value="P:inner mitochondrial membrane organization"/>
    <property type="evidence" value="ECO:0007669"/>
    <property type="project" value="TreeGrafter"/>
</dbReference>
<evidence type="ECO:0000256" key="10">
    <source>
        <dbReference type="RuleBase" id="RU364128"/>
    </source>
</evidence>
<comment type="similarity">
    <text evidence="1 10">Belongs to the SHE9 family.</text>
</comment>
<feature type="compositionally biased region" description="Polar residues" evidence="12">
    <location>
        <begin position="66"/>
        <end position="80"/>
    </location>
</feature>
<evidence type="ECO:0000313" key="14">
    <source>
        <dbReference type="Proteomes" id="UP000076871"/>
    </source>
</evidence>
<evidence type="ECO:0000256" key="7">
    <source>
        <dbReference type="ARBA" id="ARBA00023128"/>
    </source>
</evidence>
<dbReference type="GeneID" id="63824750"/>
<keyword evidence="14" id="KW-1185">Reference proteome</keyword>
<feature type="region of interest" description="Disordered" evidence="12">
    <location>
        <begin position="39"/>
        <end position="84"/>
    </location>
</feature>
<evidence type="ECO:0000256" key="3">
    <source>
        <dbReference type="ARBA" id="ARBA00022792"/>
    </source>
</evidence>
<dbReference type="AlphaFoldDB" id="A0A165HNR0"/>
<dbReference type="Pfam" id="PF05546">
    <property type="entry name" value="She9_MDM33"/>
    <property type="match status" value="1"/>
</dbReference>
<evidence type="ECO:0000256" key="4">
    <source>
        <dbReference type="ARBA" id="ARBA00022946"/>
    </source>
</evidence>
<gene>
    <name evidence="13" type="ORF">LAESUDRAFT_719932</name>
</gene>
<comment type="subcellular location">
    <subcellularLocation>
        <location evidence="10">Mitochondrion inner membrane</location>
        <topology evidence="10">Multi-pass membrane protein</topology>
    </subcellularLocation>
</comment>
<keyword evidence="2 10" id="KW-0812">Transmembrane</keyword>
<feature type="coiled-coil region" evidence="11">
    <location>
        <begin position="136"/>
        <end position="170"/>
    </location>
</feature>
<evidence type="ECO:0000256" key="6">
    <source>
        <dbReference type="ARBA" id="ARBA00023054"/>
    </source>
</evidence>
<feature type="transmembrane region" description="Helical" evidence="10">
    <location>
        <begin position="365"/>
        <end position="383"/>
    </location>
</feature>
<feature type="compositionally biased region" description="Polar residues" evidence="12">
    <location>
        <begin position="48"/>
        <end position="58"/>
    </location>
</feature>
<name>A0A165HNR0_9APHY</name>
<protein>
    <recommendedName>
        <fullName evidence="10">Sensitive to high expression protein 9, mitochondrial</fullName>
    </recommendedName>
</protein>
<evidence type="ECO:0000313" key="13">
    <source>
        <dbReference type="EMBL" id="KZT11980.1"/>
    </source>
</evidence>
<keyword evidence="8 10" id="KW-0472">Membrane</keyword>
<evidence type="ECO:0000256" key="8">
    <source>
        <dbReference type="ARBA" id="ARBA00023136"/>
    </source>
</evidence>
<dbReference type="PANTHER" id="PTHR31961:SF3">
    <property type="entry name" value="SENSITIVE TO HIGH EXPRESSION PROTEIN 9, MITOCHONDRIAL"/>
    <property type="match status" value="1"/>
</dbReference>
<keyword evidence="5 10" id="KW-1133">Transmembrane helix</keyword>
<evidence type="ECO:0000256" key="12">
    <source>
        <dbReference type="SAM" id="MobiDB-lite"/>
    </source>
</evidence>
<comment type="function">
    <text evidence="9">Required for the maintenance of the structure of the mitochondrial inner membrane. Involved in mitochondrial morphology. Causes growth arrest when highly overexpressed.</text>
</comment>
<accession>A0A165HNR0</accession>
<evidence type="ECO:0000256" key="5">
    <source>
        <dbReference type="ARBA" id="ARBA00022989"/>
    </source>
</evidence>
<dbReference type="InterPro" id="IPR008839">
    <property type="entry name" value="MDM33_fungi"/>
</dbReference>
<dbReference type="InParanoid" id="A0A165HNR0"/>
<evidence type="ECO:0000256" key="9">
    <source>
        <dbReference type="ARBA" id="ARBA00024807"/>
    </source>
</evidence>
<evidence type="ECO:0000256" key="11">
    <source>
        <dbReference type="SAM" id="Coils"/>
    </source>
</evidence>
<keyword evidence="7 10" id="KW-0496">Mitochondrion</keyword>
<organism evidence="13 14">
    <name type="scientific">Laetiporus sulphureus 93-53</name>
    <dbReference type="NCBI Taxonomy" id="1314785"/>
    <lineage>
        <taxon>Eukaryota</taxon>
        <taxon>Fungi</taxon>
        <taxon>Dikarya</taxon>
        <taxon>Basidiomycota</taxon>
        <taxon>Agaricomycotina</taxon>
        <taxon>Agaricomycetes</taxon>
        <taxon>Polyporales</taxon>
        <taxon>Laetiporus</taxon>
    </lineage>
</organism>
<dbReference type="PANTHER" id="PTHR31961">
    <property type="entry name" value="SENSITIVE TO HIGH EXPRESSION PROTEIN 9, MITOCHONDRIAL"/>
    <property type="match status" value="1"/>
</dbReference>
<evidence type="ECO:0000256" key="1">
    <source>
        <dbReference type="ARBA" id="ARBA00007472"/>
    </source>
</evidence>
<dbReference type="OrthoDB" id="5595506at2759"/>
<dbReference type="STRING" id="1314785.A0A165HNR0"/>
<keyword evidence="3 10" id="KW-0999">Mitochondrion inner membrane</keyword>
<keyword evidence="6 11" id="KW-0175">Coiled coil</keyword>
<proteinExistence type="inferred from homology"/>
<sequence length="388" mass="43951">MFRTALATPASLCSVCTPSSRSIRLTRHTVHLCYRRVRHISSDPHPRPSTNDGQSDPQPHTHPIDVQQSTTRQYETTTSGGPAVDHLQDIKERLRGWSENAATLLRQHIDEYTAAVAVTFSQLGRELNKVTGYGEIEALKRKVVEQEARIEDVRRAAREAKEAYDKAVLQRAVSQREVNDLLQRKSSWTDEDVIRFTDLVRKEHLREQEETYAKNAAIDAESAVESEFSELLRVILNRYHEEQAWSDKIRSASTYGSLAVVGVNTIVFLLAIILVEPWKRRRLAQTFERKVEQMSTENSEALDKAATELTDRLDGQAQLLSQLVEAVHYSIRVPDSKREILEQTQAVTSTVPEHVLPVLKSNRELVLALATSATIAGIVGWLARSWWE</sequence>
<reference evidence="13 14" key="1">
    <citation type="journal article" date="2016" name="Mol. Biol. Evol.">
        <title>Comparative Genomics of Early-Diverging Mushroom-Forming Fungi Provides Insights into the Origins of Lignocellulose Decay Capabilities.</title>
        <authorList>
            <person name="Nagy L.G."/>
            <person name="Riley R."/>
            <person name="Tritt A."/>
            <person name="Adam C."/>
            <person name="Daum C."/>
            <person name="Floudas D."/>
            <person name="Sun H."/>
            <person name="Yadav J.S."/>
            <person name="Pangilinan J."/>
            <person name="Larsson K.H."/>
            <person name="Matsuura K."/>
            <person name="Barry K."/>
            <person name="Labutti K."/>
            <person name="Kuo R."/>
            <person name="Ohm R.A."/>
            <person name="Bhattacharya S.S."/>
            <person name="Shirouzu T."/>
            <person name="Yoshinaga Y."/>
            <person name="Martin F.M."/>
            <person name="Grigoriev I.V."/>
            <person name="Hibbett D.S."/>
        </authorList>
    </citation>
    <scope>NUCLEOTIDE SEQUENCE [LARGE SCALE GENOMIC DNA]</scope>
    <source>
        <strain evidence="13 14">93-53</strain>
    </source>
</reference>
<keyword evidence="4 10" id="KW-0809">Transit peptide</keyword>
<dbReference type="EMBL" id="KV427606">
    <property type="protein sequence ID" value="KZT11980.1"/>
    <property type="molecule type" value="Genomic_DNA"/>
</dbReference>
<evidence type="ECO:0000256" key="2">
    <source>
        <dbReference type="ARBA" id="ARBA00022692"/>
    </source>
</evidence>
<dbReference type="GO" id="GO:0005743">
    <property type="term" value="C:mitochondrial inner membrane"/>
    <property type="evidence" value="ECO:0007669"/>
    <property type="project" value="UniProtKB-SubCell"/>
</dbReference>